<proteinExistence type="predicted"/>
<protein>
    <submittedName>
        <fullName evidence="1">Uncharacterized protein</fullName>
    </submittedName>
</protein>
<sequence length="305" mass="33765">MTVGVLRPCETVPSDGSCRPQKQKLLINTELSLSLDSPGISAFADRSSVSGTSTTHNVFDTDGFLLTGDMANMSADGYFHIGYQVSPAELEAHLLSLELGDSVISRPSERCGEVPVTFIVLSGLGRDRDLGSVKDVLEHSVKKTKIIGSRLKEMLNTVKPVYSMPPIAPIEMFSMRLLSVRFTWRRFIIGSLYAPRQGLQPEFQIVLSHTQLVGHKYMFHIEPLCAKWKLYTGVLRETGFLNRIILVCRSICTLVVVQAEIPVVNVVHKYENVFVLNFVLTVPSHGRVGGHCSKSATTQDTTRNM</sequence>
<gene>
    <name evidence="1" type="ORF">DFH08DRAFT_821933</name>
</gene>
<dbReference type="AlphaFoldDB" id="A0AAD6Z9B0"/>
<organism evidence="1 2">
    <name type="scientific">Mycena albidolilacea</name>
    <dbReference type="NCBI Taxonomy" id="1033008"/>
    <lineage>
        <taxon>Eukaryota</taxon>
        <taxon>Fungi</taxon>
        <taxon>Dikarya</taxon>
        <taxon>Basidiomycota</taxon>
        <taxon>Agaricomycotina</taxon>
        <taxon>Agaricomycetes</taxon>
        <taxon>Agaricomycetidae</taxon>
        <taxon>Agaricales</taxon>
        <taxon>Marasmiineae</taxon>
        <taxon>Mycenaceae</taxon>
        <taxon>Mycena</taxon>
    </lineage>
</organism>
<dbReference type="EMBL" id="JARIHO010000070">
    <property type="protein sequence ID" value="KAJ7312771.1"/>
    <property type="molecule type" value="Genomic_DNA"/>
</dbReference>
<dbReference type="SUPFAM" id="SSF56801">
    <property type="entry name" value="Acetyl-CoA synthetase-like"/>
    <property type="match status" value="1"/>
</dbReference>
<dbReference type="Proteomes" id="UP001218218">
    <property type="component" value="Unassembled WGS sequence"/>
</dbReference>
<accession>A0AAD6Z9B0</accession>
<reference evidence="1" key="1">
    <citation type="submission" date="2023-03" db="EMBL/GenBank/DDBJ databases">
        <title>Massive genome expansion in bonnet fungi (Mycena s.s.) driven by repeated elements and novel gene families across ecological guilds.</title>
        <authorList>
            <consortium name="Lawrence Berkeley National Laboratory"/>
            <person name="Harder C.B."/>
            <person name="Miyauchi S."/>
            <person name="Viragh M."/>
            <person name="Kuo A."/>
            <person name="Thoen E."/>
            <person name="Andreopoulos B."/>
            <person name="Lu D."/>
            <person name="Skrede I."/>
            <person name="Drula E."/>
            <person name="Henrissat B."/>
            <person name="Morin E."/>
            <person name="Kohler A."/>
            <person name="Barry K."/>
            <person name="LaButti K."/>
            <person name="Morin E."/>
            <person name="Salamov A."/>
            <person name="Lipzen A."/>
            <person name="Mereny Z."/>
            <person name="Hegedus B."/>
            <person name="Baldrian P."/>
            <person name="Stursova M."/>
            <person name="Weitz H."/>
            <person name="Taylor A."/>
            <person name="Grigoriev I.V."/>
            <person name="Nagy L.G."/>
            <person name="Martin F."/>
            <person name="Kauserud H."/>
        </authorList>
    </citation>
    <scope>NUCLEOTIDE SEQUENCE</scope>
    <source>
        <strain evidence="1">CBHHK002</strain>
    </source>
</reference>
<evidence type="ECO:0000313" key="2">
    <source>
        <dbReference type="Proteomes" id="UP001218218"/>
    </source>
</evidence>
<keyword evidence="2" id="KW-1185">Reference proteome</keyword>
<comment type="caution">
    <text evidence="1">The sequence shown here is derived from an EMBL/GenBank/DDBJ whole genome shotgun (WGS) entry which is preliminary data.</text>
</comment>
<evidence type="ECO:0000313" key="1">
    <source>
        <dbReference type="EMBL" id="KAJ7312771.1"/>
    </source>
</evidence>
<name>A0AAD6Z9B0_9AGAR</name>